<reference evidence="2 3" key="1">
    <citation type="submission" date="2019-11" db="EMBL/GenBank/DDBJ databases">
        <title>Bacillus lacus genome.</title>
        <authorList>
            <person name="Allen C.J."/>
            <person name="Newman J.D."/>
        </authorList>
    </citation>
    <scope>NUCLEOTIDE SEQUENCE [LARGE SCALE GENOMIC DNA]</scope>
    <source>
        <strain evidence="2 3">KCTC 33946</strain>
    </source>
</reference>
<keyword evidence="3" id="KW-1185">Reference proteome</keyword>
<accession>A0A7X2LXH7</accession>
<organism evidence="2 3">
    <name type="scientific">Metabacillus lacus</name>
    <dbReference type="NCBI Taxonomy" id="1983721"/>
    <lineage>
        <taxon>Bacteria</taxon>
        <taxon>Bacillati</taxon>
        <taxon>Bacillota</taxon>
        <taxon>Bacilli</taxon>
        <taxon>Bacillales</taxon>
        <taxon>Bacillaceae</taxon>
        <taxon>Metabacillus</taxon>
    </lineage>
</organism>
<dbReference type="InterPro" id="IPR025617">
    <property type="entry name" value="YqzL"/>
</dbReference>
<dbReference type="Pfam" id="PF14006">
    <property type="entry name" value="YqzL"/>
    <property type="match status" value="1"/>
</dbReference>
<dbReference type="Proteomes" id="UP000448867">
    <property type="component" value="Unassembled WGS sequence"/>
</dbReference>
<gene>
    <name evidence="2" type="ORF">GJU40_03830</name>
</gene>
<proteinExistence type="predicted"/>
<dbReference type="RefSeq" id="WP_154306443.1">
    <property type="nucleotide sequence ID" value="NZ_WKKI01000004.1"/>
</dbReference>
<protein>
    <submittedName>
        <fullName evidence="2">YqzL family protein</fullName>
    </submittedName>
</protein>
<evidence type="ECO:0000313" key="2">
    <source>
        <dbReference type="EMBL" id="MRX71301.1"/>
    </source>
</evidence>
<comment type="caution">
    <text evidence="2">The sequence shown here is derived from an EMBL/GenBank/DDBJ whole genome shotgun (WGS) entry which is preliminary data.</text>
</comment>
<sequence>MLDFTWKIFSSTGDINTYLLFKELEKEHPDSPDLEDDDLAELDFPIL</sequence>
<name>A0A7X2LXH7_9BACI</name>
<evidence type="ECO:0000313" key="3">
    <source>
        <dbReference type="Proteomes" id="UP000448867"/>
    </source>
</evidence>
<dbReference type="AlphaFoldDB" id="A0A7X2LXH7"/>
<evidence type="ECO:0000256" key="1">
    <source>
        <dbReference type="SAM" id="MobiDB-lite"/>
    </source>
</evidence>
<feature type="compositionally biased region" description="Acidic residues" evidence="1">
    <location>
        <begin position="32"/>
        <end position="41"/>
    </location>
</feature>
<feature type="region of interest" description="Disordered" evidence="1">
    <location>
        <begin position="28"/>
        <end position="47"/>
    </location>
</feature>
<dbReference type="EMBL" id="WKKI01000004">
    <property type="protein sequence ID" value="MRX71301.1"/>
    <property type="molecule type" value="Genomic_DNA"/>
</dbReference>